<evidence type="ECO:0000259" key="10">
    <source>
        <dbReference type="Pfam" id="PF03900"/>
    </source>
</evidence>
<feature type="domain" description="Porphobilinogen deaminase N-terminal" evidence="9">
    <location>
        <begin position="4"/>
        <end position="210"/>
    </location>
</feature>
<dbReference type="RefSeq" id="WP_068808379.1">
    <property type="nucleotide sequence ID" value="NZ_CP014671.1"/>
</dbReference>
<dbReference type="Pfam" id="PF01379">
    <property type="entry name" value="Porphobil_deam"/>
    <property type="match status" value="1"/>
</dbReference>
<protein>
    <recommendedName>
        <fullName evidence="8">Porphobilinogen deaminase</fullName>
        <shortName evidence="8">PBG</shortName>
        <ecNumber evidence="8">2.5.1.61</ecNumber>
    </recommendedName>
    <alternativeName>
        <fullName evidence="8">Hydroxymethylbilane synthase</fullName>
        <shortName evidence="8">HMBS</shortName>
    </alternativeName>
    <alternativeName>
        <fullName evidence="8">Pre-uroporphyrinogen synthase</fullName>
    </alternativeName>
</protein>
<dbReference type="NCBIfam" id="TIGR00212">
    <property type="entry name" value="hemC"/>
    <property type="match status" value="1"/>
</dbReference>
<dbReference type="Proteomes" id="UP000092952">
    <property type="component" value="Chromosome"/>
</dbReference>
<evidence type="ECO:0000256" key="4">
    <source>
        <dbReference type="ARBA" id="ARBA00011245"/>
    </source>
</evidence>
<dbReference type="GO" id="GO:0004418">
    <property type="term" value="F:hydroxymethylbilane synthase activity"/>
    <property type="evidence" value="ECO:0007669"/>
    <property type="project" value="UniProtKB-UniRule"/>
</dbReference>
<comment type="catalytic activity">
    <reaction evidence="7 8">
        <text>4 porphobilinogen + H2O = hydroxymethylbilane + 4 NH4(+)</text>
        <dbReference type="Rhea" id="RHEA:13185"/>
        <dbReference type="ChEBI" id="CHEBI:15377"/>
        <dbReference type="ChEBI" id="CHEBI:28938"/>
        <dbReference type="ChEBI" id="CHEBI:57845"/>
        <dbReference type="ChEBI" id="CHEBI:58126"/>
        <dbReference type="EC" id="2.5.1.61"/>
    </reaction>
</comment>
<evidence type="ECO:0000256" key="6">
    <source>
        <dbReference type="ARBA" id="ARBA00023244"/>
    </source>
</evidence>
<dbReference type="InterPro" id="IPR022417">
    <property type="entry name" value="Porphobilin_deaminase_N"/>
</dbReference>
<comment type="miscellaneous">
    <text evidence="8">The porphobilinogen subunits are added to the dipyrromethane group.</text>
</comment>
<dbReference type="PANTHER" id="PTHR11557:SF0">
    <property type="entry name" value="PORPHOBILINOGEN DEAMINASE"/>
    <property type="match status" value="1"/>
</dbReference>
<comment type="cofactor">
    <cofactor evidence="8">
        <name>dipyrromethane</name>
        <dbReference type="ChEBI" id="CHEBI:60342"/>
    </cofactor>
    <text evidence="8">Binds 1 dipyrromethane group covalently.</text>
</comment>
<feature type="domain" description="Porphobilinogen deaminase C-terminal" evidence="10">
    <location>
        <begin position="224"/>
        <end position="293"/>
    </location>
</feature>
<name>A0A1B1YY02_9GAMM</name>
<keyword evidence="6 8" id="KW-0627">Porphyrin biosynthesis</keyword>
<dbReference type="EMBL" id="CP014671">
    <property type="protein sequence ID" value="ANX05640.1"/>
    <property type="molecule type" value="Genomic_DNA"/>
</dbReference>
<dbReference type="GO" id="GO:0005737">
    <property type="term" value="C:cytoplasm"/>
    <property type="evidence" value="ECO:0007669"/>
    <property type="project" value="UniProtKB-UniRule"/>
</dbReference>
<evidence type="ECO:0000256" key="5">
    <source>
        <dbReference type="ARBA" id="ARBA00022679"/>
    </source>
</evidence>
<evidence type="ECO:0000256" key="8">
    <source>
        <dbReference type="HAMAP-Rule" id="MF_00260"/>
    </source>
</evidence>
<dbReference type="PROSITE" id="PS00533">
    <property type="entry name" value="PORPHOBILINOGEN_DEAM"/>
    <property type="match status" value="1"/>
</dbReference>
<dbReference type="InterPro" id="IPR000860">
    <property type="entry name" value="HemC"/>
</dbReference>
<reference evidence="12" key="1">
    <citation type="submission" date="2016-03" db="EMBL/GenBank/DDBJ databases">
        <title>Complete genome sequence of Solimmundus cernigliae, representing a novel lineage of polycyclic aromatic hydrocarbon degraders within the Gammaproteobacteria.</title>
        <authorList>
            <person name="Singleton D.R."/>
            <person name="Dickey A.N."/>
            <person name="Scholl E.H."/>
            <person name="Wright F.A."/>
            <person name="Aitken M.D."/>
        </authorList>
    </citation>
    <scope>NUCLEOTIDE SEQUENCE [LARGE SCALE GENOMIC DNA]</scope>
    <source>
        <strain evidence="12">TR3.2</strain>
    </source>
</reference>
<dbReference type="STRING" id="1810504.PG2T_13035"/>
<comment type="function">
    <text evidence="1 8">Tetrapolymerization of the monopyrrole PBG into the hydroxymethylbilane pre-uroporphyrinogen in several discrete steps.</text>
</comment>
<dbReference type="FunCoup" id="A0A1B1YY02">
    <property type="interactions" value="561"/>
</dbReference>
<accession>A0A1B1YY02</accession>
<dbReference type="SUPFAM" id="SSF54782">
    <property type="entry name" value="Porphobilinogen deaminase (hydroxymethylbilane synthase), C-terminal domain"/>
    <property type="match status" value="1"/>
</dbReference>
<organism evidence="11 12">
    <name type="scientific">Immundisolibacter cernigliae</name>
    <dbReference type="NCBI Taxonomy" id="1810504"/>
    <lineage>
        <taxon>Bacteria</taxon>
        <taxon>Pseudomonadati</taxon>
        <taxon>Pseudomonadota</taxon>
        <taxon>Gammaproteobacteria</taxon>
        <taxon>Immundisolibacterales</taxon>
        <taxon>Immundisolibacteraceae</taxon>
        <taxon>Immundisolibacter</taxon>
    </lineage>
</organism>
<gene>
    <name evidence="8" type="primary">hemC</name>
    <name evidence="11" type="ORF">PG2T_13035</name>
</gene>
<evidence type="ECO:0000259" key="9">
    <source>
        <dbReference type="Pfam" id="PF01379"/>
    </source>
</evidence>
<evidence type="ECO:0000256" key="7">
    <source>
        <dbReference type="ARBA" id="ARBA00048169"/>
    </source>
</evidence>
<dbReference type="PIRSF" id="PIRSF001438">
    <property type="entry name" value="4pyrrol_synth_OHMeBilane_synth"/>
    <property type="match status" value="1"/>
</dbReference>
<keyword evidence="5 8" id="KW-0808">Transferase</keyword>
<evidence type="ECO:0000256" key="1">
    <source>
        <dbReference type="ARBA" id="ARBA00002869"/>
    </source>
</evidence>
<dbReference type="AlphaFoldDB" id="A0A1B1YY02"/>
<dbReference type="GO" id="GO:0006782">
    <property type="term" value="P:protoporphyrinogen IX biosynthetic process"/>
    <property type="evidence" value="ECO:0007669"/>
    <property type="project" value="UniProtKB-UniRule"/>
</dbReference>
<feature type="modified residue" description="S-(dipyrrolylmethanemethyl)cysteine" evidence="8">
    <location>
        <position position="240"/>
    </location>
</feature>
<dbReference type="EC" id="2.5.1.61" evidence="8"/>
<dbReference type="UniPathway" id="UPA00251">
    <property type="reaction ID" value="UER00319"/>
</dbReference>
<dbReference type="InterPro" id="IPR022418">
    <property type="entry name" value="Porphobilinogen_deaminase_C"/>
</dbReference>
<dbReference type="InParanoid" id="A0A1B1YY02"/>
<sequence length="305" mass="31916">MTALRIATRKSPLALWQAHHVADLLMRQHPGLRVELVEMLTEGDRILDRALSAEGGKGLFIKELEQGLIEGRADLAVHSMKDVPAELPPGFALPVFCAAADPRDALVAPQAGSLDALPLGARVGTASLRRGCQLLARRPDLVLVLTRGNVQTRLAKLDRGDCDALLLAAAGLDRLGLTDRITARLDTGVMLPAVTQGVLGLECRAGDAATLALIAPLHEPATALRVQAERAFAGRLGGGCHTPLAAHAVLDGDRLHLSGLVGTPDGRRILRESLSGPADQPQALGLALAQVLLERGAGEILAGHG</sequence>
<dbReference type="HAMAP" id="MF_00260">
    <property type="entry name" value="Porphobil_deam"/>
    <property type="match status" value="1"/>
</dbReference>
<keyword evidence="12" id="KW-1185">Reference proteome</keyword>
<dbReference type="PRINTS" id="PR00151">
    <property type="entry name" value="PORPHBDMNASE"/>
</dbReference>
<evidence type="ECO:0000313" key="11">
    <source>
        <dbReference type="EMBL" id="ANX05640.1"/>
    </source>
</evidence>
<proteinExistence type="inferred from homology"/>
<dbReference type="PANTHER" id="PTHR11557">
    <property type="entry name" value="PORPHOBILINOGEN DEAMINASE"/>
    <property type="match status" value="1"/>
</dbReference>
<dbReference type="InterPro" id="IPR036803">
    <property type="entry name" value="Porphobilinogen_deaminase_C_sf"/>
</dbReference>
<dbReference type="Gene3D" id="3.30.160.40">
    <property type="entry name" value="Porphobilinogen deaminase, C-terminal domain"/>
    <property type="match status" value="1"/>
</dbReference>
<dbReference type="Gene3D" id="3.40.190.10">
    <property type="entry name" value="Periplasmic binding protein-like II"/>
    <property type="match status" value="2"/>
</dbReference>
<dbReference type="SUPFAM" id="SSF53850">
    <property type="entry name" value="Periplasmic binding protein-like II"/>
    <property type="match status" value="1"/>
</dbReference>
<dbReference type="OrthoDB" id="9810298at2"/>
<dbReference type="Pfam" id="PF03900">
    <property type="entry name" value="Porphobil_deamC"/>
    <property type="match status" value="1"/>
</dbReference>
<comment type="subunit">
    <text evidence="4 8">Monomer.</text>
</comment>
<dbReference type="FunFam" id="3.40.190.10:FF:000004">
    <property type="entry name" value="Porphobilinogen deaminase"/>
    <property type="match status" value="1"/>
</dbReference>
<evidence type="ECO:0000256" key="3">
    <source>
        <dbReference type="ARBA" id="ARBA00005638"/>
    </source>
</evidence>
<dbReference type="FunFam" id="3.40.190.10:FF:000005">
    <property type="entry name" value="Porphobilinogen deaminase"/>
    <property type="match status" value="1"/>
</dbReference>
<dbReference type="InterPro" id="IPR022419">
    <property type="entry name" value="Porphobilin_deaminase_cofac_BS"/>
</dbReference>
<dbReference type="KEGG" id="gbi:PG2T_13035"/>
<comment type="similarity">
    <text evidence="3 8">Belongs to the HMBS family.</text>
</comment>
<evidence type="ECO:0000313" key="12">
    <source>
        <dbReference type="Proteomes" id="UP000092952"/>
    </source>
</evidence>
<evidence type="ECO:0000256" key="2">
    <source>
        <dbReference type="ARBA" id="ARBA00004735"/>
    </source>
</evidence>
<comment type="pathway">
    <text evidence="2">Porphyrin-containing compound metabolism; protoporphyrin-IX biosynthesis; coproporphyrinogen-III from 5-aminolevulinate: step 2/4.</text>
</comment>